<dbReference type="Pfam" id="PF07254">
    <property type="entry name" value="Cpta_toxin"/>
    <property type="match status" value="1"/>
</dbReference>
<name>A0A1I4M4A0_9PROT</name>
<feature type="transmembrane region" description="Helical" evidence="1">
    <location>
        <begin position="14"/>
        <end position="32"/>
    </location>
</feature>
<feature type="transmembrane region" description="Helical" evidence="1">
    <location>
        <begin position="38"/>
        <end position="56"/>
    </location>
</feature>
<evidence type="ECO:0000313" key="3">
    <source>
        <dbReference type="Proteomes" id="UP000199561"/>
    </source>
</evidence>
<dbReference type="AlphaFoldDB" id="A0A1I4M4A0"/>
<evidence type="ECO:0000313" key="2">
    <source>
        <dbReference type="EMBL" id="SFL98020.1"/>
    </source>
</evidence>
<accession>A0A1I4M4A0</accession>
<keyword evidence="1" id="KW-1133">Transmembrane helix</keyword>
<dbReference type="EMBL" id="FOUF01000003">
    <property type="protein sequence ID" value="SFL98020.1"/>
    <property type="molecule type" value="Genomic_DNA"/>
</dbReference>
<gene>
    <name evidence="2" type="ORF">SAMN05421880_103105</name>
</gene>
<dbReference type="InterPro" id="IPR009883">
    <property type="entry name" value="YgfX"/>
</dbReference>
<keyword evidence="1" id="KW-0472">Membrane</keyword>
<keyword evidence="3" id="KW-1185">Reference proteome</keyword>
<proteinExistence type="predicted"/>
<reference evidence="2 3" key="1">
    <citation type="submission" date="2016-10" db="EMBL/GenBank/DDBJ databases">
        <authorList>
            <person name="de Groot N.N."/>
        </authorList>
    </citation>
    <scope>NUCLEOTIDE SEQUENCE [LARGE SCALE GENOMIC DNA]</scope>
    <source>
        <strain evidence="2 3">Nm146</strain>
    </source>
</reference>
<keyword evidence="1" id="KW-0812">Transmembrane</keyword>
<dbReference type="Proteomes" id="UP000199561">
    <property type="component" value="Unassembled WGS sequence"/>
</dbReference>
<evidence type="ECO:0000256" key="1">
    <source>
        <dbReference type="SAM" id="Phobius"/>
    </source>
</evidence>
<sequence length="145" mass="16969">MPDLIIPLKPSRQFTILVYSTHLLVGAILWILSESFSIKLIGLAIFTLSLCFYLWFHAWLRSPWSIVSLSFSEENVCRALTRSNEQIDFIIKGDTFVSPYLTVLSLKSRVSFFSRTIVIFPDGIDPEKFRELRVWLRWKWKQPIA</sequence>
<organism evidence="2 3">
    <name type="scientific">Nitrosomonas nitrosa</name>
    <dbReference type="NCBI Taxonomy" id="52442"/>
    <lineage>
        <taxon>Bacteria</taxon>
        <taxon>Pseudomonadati</taxon>
        <taxon>Pseudomonadota</taxon>
        <taxon>Betaproteobacteria</taxon>
        <taxon>Nitrosomonadales</taxon>
        <taxon>Nitrosomonadaceae</taxon>
        <taxon>Nitrosomonas</taxon>
    </lineage>
</organism>
<protein>
    <submittedName>
        <fullName evidence="2">Toxin CptA</fullName>
    </submittedName>
</protein>
<dbReference type="RefSeq" id="WP_420812408.1">
    <property type="nucleotide sequence ID" value="NZ_FOUF01000003.1"/>
</dbReference>